<protein>
    <submittedName>
        <fullName evidence="3">Uncharacterized protein</fullName>
    </submittedName>
</protein>
<keyword evidence="2" id="KW-1133">Transmembrane helix</keyword>
<feature type="transmembrane region" description="Helical" evidence="2">
    <location>
        <begin position="31"/>
        <end position="52"/>
    </location>
</feature>
<reference evidence="3 5" key="1">
    <citation type="submission" date="2021-09" db="EMBL/GenBank/DDBJ databases">
        <title>Genomic insights and catalytic innovation underlie evolution of tropane alkaloids biosynthesis.</title>
        <authorList>
            <person name="Wang Y.-J."/>
            <person name="Tian T."/>
            <person name="Huang J.-P."/>
            <person name="Huang S.-X."/>
        </authorList>
    </citation>
    <scope>NUCLEOTIDE SEQUENCE [LARGE SCALE GENOMIC DNA]</scope>
    <source>
        <strain evidence="3">KIB-2018</strain>
        <tissue evidence="3">Leaf</tissue>
    </source>
</reference>
<dbReference type="AlphaFoldDB" id="A0AAV8TXA5"/>
<dbReference type="EMBL" id="JAIWQS010000002">
    <property type="protein sequence ID" value="KAJ8772862.1"/>
    <property type="molecule type" value="Genomic_DNA"/>
</dbReference>
<dbReference type="PANTHER" id="PTHR33429">
    <property type="entry name" value="OS02G0708000 PROTEIN-RELATED"/>
    <property type="match status" value="1"/>
</dbReference>
<dbReference type="Proteomes" id="UP001159364">
    <property type="component" value="Linkage Group LG02"/>
</dbReference>
<dbReference type="EMBL" id="JAIWQS010000002">
    <property type="protein sequence ID" value="KAJ8771557.1"/>
    <property type="molecule type" value="Genomic_DNA"/>
</dbReference>
<feature type="compositionally biased region" description="Low complexity" evidence="1">
    <location>
        <begin position="89"/>
        <end position="101"/>
    </location>
</feature>
<keyword evidence="2" id="KW-0812">Transmembrane</keyword>
<keyword evidence="5" id="KW-1185">Reference proteome</keyword>
<gene>
    <name evidence="3" type="ORF">K2173_026734</name>
    <name evidence="4" type="ORF">K2173_028039</name>
</gene>
<evidence type="ECO:0000313" key="3">
    <source>
        <dbReference type="EMBL" id="KAJ8771557.1"/>
    </source>
</evidence>
<evidence type="ECO:0000313" key="4">
    <source>
        <dbReference type="EMBL" id="KAJ8772862.1"/>
    </source>
</evidence>
<dbReference type="PANTHER" id="PTHR33429:SF24">
    <property type="entry name" value="EXPRESSED PROTEIN"/>
    <property type="match status" value="1"/>
</dbReference>
<comment type="caution">
    <text evidence="3">The sequence shown here is derived from an EMBL/GenBank/DDBJ whole genome shotgun (WGS) entry which is preliminary data.</text>
</comment>
<feature type="region of interest" description="Disordered" evidence="1">
    <location>
        <begin position="76"/>
        <end position="121"/>
    </location>
</feature>
<sequence length="121" mass="12982">MSMPVSQQPPAETVSQQTLNFHSTHSSVGPAIAVLVVIMVLCIVAIMIGRLCSGRRIMSYGRYDVEGWAERKCSSCIDGRISPPPPRHSTSNTSTPASTPAQPNLENKQPEQSSESTNLGS</sequence>
<evidence type="ECO:0000256" key="2">
    <source>
        <dbReference type="SAM" id="Phobius"/>
    </source>
</evidence>
<name>A0AAV8TXA5_9ROSI</name>
<proteinExistence type="predicted"/>
<evidence type="ECO:0000313" key="5">
    <source>
        <dbReference type="Proteomes" id="UP001159364"/>
    </source>
</evidence>
<keyword evidence="2" id="KW-0472">Membrane</keyword>
<organism evidence="3 5">
    <name type="scientific">Erythroxylum novogranatense</name>
    <dbReference type="NCBI Taxonomy" id="1862640"/>
    <lineage>
        <taxon>Eukaryota</taxon>
        <taxon>Viridiplantae</taxon>
        <taxon>Streptophyta</taxon>
        <taxon>Embryophyta</taxon>
        <taxon>Tracheophyta</taxon>
        <taxon>Spermatophyta</taxon>
        <taxon>Magnoliopsida</taxon>
        <taxon>eudicotyledons</taxon>
        <taxon>Gunneridae</taxon>
        <taxon>Pentapetalae</taxon>
        <taxon>rosids</taxon>
        <taxon>fabids</taxon>
        <taxon>Malpighiales</taxon>
        <taxon>Erythroxylaceae</taxon>
        <taxon>Erythroxylum</taxon>
    </lineage>
</organism>
<feature type="compositionally biased region" description="Polar residues" evidence="1">
    <location>
        <begin position="102"/>
        <end position="121"/>
    </location>
</feature>
<accession>A0AAV8TXA5</accession>
<evidence type="ECO:0000256" key="1">
    <source>
        <dbReference type="SAM" id="MobiDB-lite"/>
    </source>
</evidence>